<evidence type="ECO:0008006" key="3">
    <source>
        <dbReference type="Google" id="ProtNLM"/>
    </source>
</evidence>
<dbReference type="Proteomes" id="UP001431199">
    <property type="component" value="Unassembled WGS sequence"/>
</dbReference>
<comment type="caution">
    <text evidence="1">The sequence shown here is derived from an EMBL/GenBank/DDBJ whole genome shotgun (WGS) entry which is preliminary data.</text>
</comment>
<evidence type="ECO:0000313" key="1">
    <source>
        <dbReference type="EMBL" id="MCT7397771.1"/>
    </source>
</evidence>
<proteinExistence type="predicted"/>
<sequence>MKYDEFIVTSSASEYHKFNTYEEALQKKKEIEDNMKVTVTGVVKNGKDEILCQTEKKEGKGPFAIFKLVECSDSDVEYGILLVENSEITEQDIREKISDFKNSYRAYGYSSVEKMKADGFDSIEELEDITNAVPVWTVEQLVDEAFPDDWKVSFLELDGVMEV</sequence>
<dbReference type="EMBL" id="JAODBU010000002">
    <property type="protein sequence ID" value="MCT7397771.1"/>
    <property type="molecule type" value="Genomic_DNA"/>
</dbReference>
<accession>A0ABT2LYR4</accession>
<gene>
    <name evidence="1" type="ORF">N5B56_01550</name>
</gene>
<evidence type="ECO:0000313" key="2">
    <source>
        <dbReference type="Proteomes" id="UP001431199"/>
    </source>
</evidence>
<keyword evidence="2" id="KW-1185">Reference proteome</keyword>
<dbReference type="RefSeq" id="WP_260978207.1">
    <property type="nucleotide sequence ID" value="NZ_JAODBU010000002.1"/>
</dbReference>
<name>A0ABT2LYR4_9FIRM</name>
<reference evidence="1" key="1">
    <citation type="submission" date="2022-09" db="EMBL/GenBank/DDBJ databases">
        <title>Eubacterium sp. LFL-14 isolated from human feces.</title>
        <authorList>
            <person name="Liu F."/>
        </authorList>
    </citation>
    <scope>NUCLEOTIDE SEQUENCE</scope>
    <source>
        <strain evidence="1">LFL-14</strain>
    </source>
</reference>
<protein>
    <recommendedName>
        <fullName evidence="3">ASCH domain-containing protein</fullName>
    </recommendedName>
</protein>
<organism evidence="1 2">
    <name type="scientific">Eubacterium album</name>
    <dbReference type="NCBI Taxonomy" id="2978477"/>
    <lineage>
        <taxon>Bacteria</taxon>
        <taxon>Bacillati</taxon>
        <taxon>Bacillota</taxon>
        <taxon>Clostridia</taxon>
        <taxon>Eubacteriales</taxon>
        <taxon>Eubacteriaceae</taxon>
        <taxon>Eubacterium</taxon>
    </lineage>
</organism>